<feature type="transmembrane region" description="Helical" evidence="2">
    <location>
        <begin position="218"/>
        <end position="237"/>
    </location>
</feature>
<keyword evidence="2" id="KW-1133">Transmembrane helix</keyword>
<dbReference type="EMBL" id="QXGD01004184">
    <property type="protein sequence ID" value="KAE9171996.1"/>
    <property type="molecule type" value="Genomic_DNA"/>
</dbReference>
<name>A0A6A3VW46_9STRA</name>
<reference evidence="3 4" key="1">
    <citation type="submission" date="2018-08" db="EMBL/GenBank/DDBJ databases">
        <title>Genomic investigation of the strawberry pathogen Phytophthora fragariae indicates pathogenicity is determined by transcriptional variation in three key races.</title>
        <authorList>
            <person name="Adams T.M."/>
            <person name="Armitage A.D."/>
            <person name="Sobczyk M.K."/>
            <person name="Bates H.J."/>
            <person name="Dunwell J.M."/>
            <person name="Nellist C.F."/>
            <person name="Harrison R.J."/>
        </authorList>
    </citation>
    <scope>NUCLEOTIDE SEQUENCE [LARGE SCALE GENOMIC DNA]</scope>
    <source>
        <strain evidence="3 4">BC-1</strain>
    </source>
</reference>
<keyword evidence="2" id="KW-0472">Membrane</keyword>
<feature type="transmembrane region" description="Helical" evidence="2">
    <location>
        <begin position="121"/>
        <end position="146"/>
    </location>
</feature>
<keyword evidence="2" id="KW-0812">Transmembrane</keyword>
<proteinExistence type="predicted"/>
<feature type="compositionally biased region" description="Polar residues" evidence="1">
    <location>
        <begin position="58"/>
        <end position="67"/>
    </location>
</feature>
<feature type="non-terminal residue" evidence="3">
    <location>
        <position position="239"/>
    </location>
</feature>
<dbReference type="Proteomes" id="UP000440367">
    <property type="component" value="Unassembled WGS sequence"/>
</dbReference>
<organism evidence="3 4">
    <name type="scientific">Phytophthora fragariae</name>
    <dbReference type="NCBI Taxonomy" id="53985"/>
    <lineage>
        <taxon>Eukaryota</taxon>
        <taxon>Sar</taxon>
        <taxon>Stramenopiles</taxon>
        <taxon>Oomycota</taxon>
        <taxon>Peronosporomycetes</taxon>
        <taxon>Peronosporales</taxon>
        <taxon>Peronosporaceae</taxon>
        <taxon>Phytophthora</taxon>
    </lineage>
</organism>
<feature type="region of interest" description="Disordered" evidence="1">
    <location>
        <begin position="32"/>
        <end position="71"/>
    </location>
</feature>
<feature type="transmembrane region" description="Helical" evidence="2">
    <location>
        <begin position="158"/>
        <end position="177"/>
    </location>
</feature>
<evidence type="ECO:0000256" key="1">
    <source>
        <dbReference type="SAM" id="MobiDB-lite"/>
    </source>
</evidence>
<sequence>MRSPSTPAATSVSSLARASRSTIEYNRALAEELESSDGEVSASRQAGQREPEKATQILPATSRSSVTGSGGDSFGSITLTRSSSRRLEVAISALGFFGGSKGPTVPGGPVLRGRQLGREQFVFGNLVLPVVLLTQLVLVGRFVFVIRVAGAARGGEEVRFVFGNLVLSVVLLTPLVGLEQFVFVEQFGFVEQFVFLEEFVIGARAFRVADAARVSGEVRFVFGNLVLPVVLLTQLVLVG</sequence>
<protein>
    <submittedName>
        <fullName evidence="3">Uncharacterized protein</fullName>
    </submittedName>
</protein>
<gene>
    <name evidence="3" type="ORF">PF002_g29678</name>
</gene>
<evidence type="ECO:0000313" key="3">
    <source>
        <dbReference type="EMBL" id="KAE9171996.1"/>
    </source>
</evidence>
<dbReference type="AlphaFoldDB" id="A0A6A3VW46"/>
<accession>A0A6A3VW46</accession>
<evidence type="ECO:0000256" key="2">
    <source>
        <dbReference type="SAM" id="Phobius"/>
    </source>
</evidence>
<comment type="caution">
    <text evidence="3">The sequence shown here is derived from an EMBL/GenBank/DDBJ whole genome shotgun (WGS) entry which is preliminary data.</text>
</comment>
<evidence type="ECO:0000313" key="4">
    <source>
        <dbReference type="Proteomes" id="UP000440367"/>
    </source>
</evidence>